<feature type="transmembrane region" description="Helical" evidence="1">
    <location>
        <begin position="423"/>
        <end position="443"/>
    </location>
</feature>
<proteinExistence type="predicted"/>
<feature type="transmembrane region" description="Helical" evidence="1">
    <location>
        <begin position="334"/>
        <end position="354"/>
    </location>
</feature>
<feature type="transmembrane region" description="Helical" evidence="1">
    <location>
        <begin position="375"/>
        <end position="393"/>
    </location>
</feature>
<organism evidence="3">
    <name type="scientific">Ignisphaera aggregans</name>
    <dbReference type="NCBI Taxonomy" id="334771"/>
    <lineage>
        <taxon>Archaea</taxon>
        <taxon>Thermoproteota</taxon>
        <taxon>Thermoprotei</taxon>
        <taxon>Desulfurococcales</taxon>
        <taxon>Desulfurococcaceae</taxon>
        <taxon>Ignisphaera</taxon>
    </lineage>
</organism>
<evidence type="ECO:0008006" key="4">
    <source>
        <dbReference type="Google" id="ProtNLM"/>
    </source>
</evidence>
<feature type="transmembrane region" description="Helical" evidence="1">
    <location>
        <begin position="174"/>
        <end position="207"/>
    </location>
</feature>
<gene>
    <name evidence="3" type="ORF">ENU08_01385</name>
    <name evidence="2" type="ORF">ENU41_07405</name>
</gene>
<feature type="transmembrane region" description="Helical" evidence="1">
    <location>
        <begin position="255"/>
        <end position="276"/>
    </location>
</feature>
<evidence type="ECO:0000313" key="3">
    <source>
        <dbReference type="EMBL" id="HGQ63883.1"/>
    </source>
</evidence>
<protein>
    <recommendedName>
        <fullName evidence="4">DUF2029 domain-containing protein</fullName>
    </recommendedName>
</protein>
<reference evidence="3" key="1">
    <citation type="journal article" date="2020" name="mSystems">
        <title>Genome- and Community-Level Interaction Insights into Carbon Utilization and Element Cycling Functions of Hydrothermarchaeota in Hydrothermal Sediment.</title>
        <authorList>
            <person name="Zhou Z."/>
            <person name="Liu Y."/>
            <person name="Xu W."/>
            <person name="Pan J."/>
            <person name="Luo Z.H."/>
            <person name="Li M."/>
        </authorList>
    </citation>
    <scope>NUCLEOTIDE SEQUENCE [LARGE SCALE GENOMIC DNA]</scope>
    <source>
        <strain evidence="3">SpSt-637</strain>
        <strain evidence="2">SpSt-667</strain>
    </source>
</reference>
<keyword evidence="1" id="KW-0472">Membrane</keyword>
<feature type="transmembrane region" description="Helical" evidence="1">
    <location>
        <begin position="310"/>
        <end position="328"/>
    </location>
</feature>
<sequence>MKIPQFNSKAFAFILTLALFVSATSFYLHMPEKPALLSNPGFSYSDIVYGLYNPIFLNIVSSNGLINNAAISEKWFNKEVALKLVRSRLCPIPYKDYKFEYPPIVAVFWYASTCLSIMSVFPESYSPIEYYELAKKAGEIHYYVQSLILIISLITTTIYMYRLTKILNTSWKRIVLFALLPSTIIYLIYNWDIITAMFTITSLYYLINKRYFESGILLGLSISTKLLPIIYAILVLYDLTQRSFNDKSYIEAMKLFGLGLVVSCLIPYLMMLTLSYEGFAYFIQHHAQWYCENCVYLLITKDIWNPYNRLLGMILVFLVVFILMSVDLDYNNPLALSNLLLASIISSTVLNYVFSPQMMLMITSIAVLTLGLKQAIFLVIADITNFGIITLFFKDAEARLWLMQNLGFNISANFSPWTLDSPVQILASIRNIILVLILIDIIYHLPKSK</sequence>
<dbReference type="AlphaFoldDB" id="A0A7C4NIZ5"/>
<accession>A0A7C4NIZ5</accession>
<evidence type="ECO:0000313" key="2">
    <source>
        <dbReference type="EMBL" id="HGQ36481.1"/>
    </source>
</evidence>
<dbReference type="EMBL" id="DTCK01000041">
    <property type="protein sequence ID" value="HGQ36481.1"/>
    <property type="molecule type" value="Genomic_DNA"/>
</dbReference>
<dbReference type="EMBL" id="DTBD01000009">
    <property type="protein sequence ID" value="HGQ63883.1"/>
    <property type="molecule type" value="Genomic_DNA"/>
</dbReference>
<evidence type="ECO:0000256" key="1">
    <source>
        <dbReference type="SAM" id="Phobius"/>
    </source>
</evidence>
<keyword evidence="1" id="KW-0812">Transmembrane</keyword>
<comment type="caution">
    <text evidence="3">The sequence shown here is derived from an EMBL/GenBank/DDBJ whole genome shotgun (WGS) entry which is preliminary data.</text>
</comment>
<feature type="transmembrane region" description="Helical" evidence="1">
    <location>
        <begin position="214"/>
        <end position="235"/>
    </location>
</feature>
<keyword evidence="1" id="KW-1133">Transmembrane helix</keyword>
<name>A0A7C4NIZ5_9CREN</name>
<feature type="transmembrane region" description="Helical" evidence="1">
    <location>
        <begin position="101"/>
        <end position="121"/>
    </location>
</feature>
<feature type="transmembrane region" description="Helical" evidence="1">
    <location>
        <begin position="142"/>
        <end position="162"/>
    </location>
</feature>